<dbReference type="HOGENOM" id="CLU_2292402_0_0_1"/>
<name>H8ZEA5_NEMA1</name>
<organism evidence="2">
    <name type="scientific">Nematocida ausubeli (strain ATCC PRA-371 / ERTm2)</name>
    <name type="common">Nematode killer fungus</name>
    <dbReference type="NCBI Taxonomy" id="1913371"/>
    <lineage>
        <taxon>Eukaryota</taxon>
        <taxon>Fungi</taxon>
        <taxon>Fungi incertae sedis</taxon>
        <taxon>Microsporidia</taxon>
        <taxon>Nematocida</taxon>
    </lineage>
</organism>
<sequence length="101" mass="11817">MPIGTVEQIEKHLRQNKELGKNKKETEQIKLLLKEIIKAKEKSIEYKKCLLELMDMIIINRMNMIEEIGLIEGYYRKVSVSNNVSELIAYFEGCQNGKKEN</sequence>
<dbReference type="EMBL" id="JH604637">
    <property type="protein sequence ID" value="EHY64870.1"/>
    <property type="molecule type" value="Genomic_DNA"/>
</dbReference>
<evidence type="ECO:0000313" key="3">
    <source>
        <dbReference type="EMBL" id="KFG25747.1"/>
    </source>
</evidence>
<dbReference type="AlphaFoldDB" id="H8ZEA5"/>
<keyword evidence="1" id="KW-0175">Coiled coil</keyword>
<reference evidence="2" key="1">
    <citation type="submission" date="2011-03" db="EMBL/GenBank/DDBJ databases">
        <title>The Genome Sequence of Nematocida sp1 strain ERTm2.</title>
        <authorList>
            <consortium name="The Broad Institute Genome Sequencing Platform"/>
            <consortium name="The Broad Institute Genome Sequencing Center for Infectious Disease"/>
            <person name="Cuomo C."/>
            <person name="Troemel E."/>
            <person name="Young S.K."/>
            <person name="Zeng Q."/>
            <person name="Gargeya S."/>
            <person name="Fitzgerald M."/>
            <person name="Haas B."/>
            <person name="Abouelleil A."/>
            <person name="Alvarado L."/>
            <person name="Arachchi H.M."/>
            <person name="Berlin A."/>
            <person name="Brown A."/>
            <person name="Chapman S.B."/>
            <person name="Chen Z."/>
            <person name="Dunbar C."/>
            <person name="Freedman E."/>
            <person name="Gearin G."/>
            <person name="Gellesch M."/>
            <person name="Goldberg J."/>
            <person name="Griggs A."/>
            <person name="Gujja S."/>
            <person name="Heilman E.R."/>
            <person name="Heiman D."/>
            <person name="Howarth C."/>
            <person name="Larson L."/>
            <person name="Lui A."/>
            <person name="MacDonald P.J.P."/>
            <person name="Mehta T."/>
            <person name="Montmayeur A."/>
            <person name="Murphy C."/>
            <person name="Neiman D."/>
            <person name="Pearson M."/>
            <person name="Priest M."/>
            <person name="Roberts A."/>
            <person name="Saif S."/>
            <person name="Shea T."/>
            <person name="Shenoy N."/>
            <person name="Sisk P."/>
            <person name="Stolte C."/>
            <person name="Sykes S."/>
            <person name="White J."/>
            <person name="Yandava C."/>
            <person name="Wortman J."/>
            <person name="Nusbaum C."/>
            <person name="Birren B."/>
        </authorList>
    </citation>
    <scope>NUCLEOTIDE SEQUENCE</scope>
    <source>
        <strain evidence="2">ERTm2</strain>
    </source>
</reference>
<keyword evidence="4" id="KW-1185">Reference proteome</keyword>
<evidence type="ECO:0000313" key="2">
    <source>
        <dbReference type="EMBL" id="EHY64870.1"/>
    </source>
</evidence>
<dbReference type="EMBL" id="AKIJ01000004">
    <property type="protein sequence ID" value="KFG25747.1"/>
    <property type="molecule type" value="Genomic_DNA"/>
</dbReference>
<accession>A0A086J0S9</accession>
<dbReference type="Proteomes" id="UP000054524">
    <property type="component" value="Unassembled WGS sequence"/>
</dbReference>
<gene>
    <name evidence="2" type="ORF">NERG_01926</name>
    <name evidence="3" type="ORF">NESG_01731</name>
</gene>
<feature type="coiled-coil region" evidence="1">
    <location>
        <begin position="9"/>
        <end position="42"/>
    </location>
</feature>
<evidence type="ECO:0000256" key="1">
    <source>
        <dbReference type="SAM" id="Coils"/>
    </source>
</evidence>
<protein>
    <submittedName>
        <fullName evidence="2">Uncharacterized protein</fullName>
    </submittedName>
</protein>
<dbReference type="OrthoDB" id="10419893at2759"/>
<reference evidence="3 4" key="3">
    <citation type="journal article" date="2014" name="Genome Announc.">
        <title>Genome Sequence of the Microsporidian Species Nematocida sp1 Strain ERTm6 (ATCC PRA-372).</title>
        <authorList>
            <person name="Bakowski M.A."/>
            <person name="Priest M."/>
            <person name="Young S."/>
            <person name="Cuomo C.A."/>
            <person name="Troemel E.R."/>
        </authorList>
    </citation>
    <scope>NUCLEOTIDE SEQUENCE [LARGE SCALE GENOMIC DNA]</scope>
    <source>
        <strain evidence="3 4">ERTm6</strain>
    </source>
</reference>
<reference evidence="3" key="2">
    <citation type="submission" date="2012-10" db="EMBL/GenBank/DDBJ databases">
        <authorList>
            <consortium name="The Broad Institute Genome Sequencing Platform"/>
            <consortium name="The Broad Institute Genome Sequencing Center for Infectious Disease"/>
            <person name="Cuomo C."/>
            <person name="Troemel E."/>
            <person name="Walker B."/>
            <person name="Young S.K."/>
            <person name="Zeng Q."/>
            <person name="Gargeya S."/>
            <person name="Fitzgerald M."/>
            <person name="Haas B."/>
            <person name="Abouelleil A."/>
            <person name="Alvarado L."/>
            <person name="Arachchi H.M."/>
            <person name="Berlin A.M."/>
            <person name="Chapman S.B."/>
            <person name="Goldberg J."/>
            <person name="Griggs A."/>
            <person name="Gujja S."/>
            <person name="Hansen M."/>
            <person name="Howarth C."/>
            <person name="Imamovic A."/>
            <person name="Larimer J."/>
            <person name="McCowan C."/>
            <person name="Murphy C."/>
            <person name="Neiman D."/>
            <person name="Pearson M."/>
            <person name="Priest M."/>
            <person name="Roberts A."/>
            <person name="Saif S."/>
            <person name="Shea T."/>
            <person name="Sisk P."/>
            <person name="Sykes S."/>
            <person name="Wortman J."/>
            <person name="Nusbaum C."/>
            <person name="Birren B."/>
        </authorList>
    </citation>
    <scope>NUCLEOTIDE SEQUENCE</scope>
    <source>
        <strain evidence="3">ERTm6</strain>
    </source>
</reference>
<evidence type="ECO:0000313" key="4">
    <source>
        <dbReference type="Proteomes" id="UP000054524"/>
    </source>
</evidence>
<dbReference type="Proteomes" id="UP000005622">
    <property type="component" value="Unassembled WGS sequence"/>
</dbReference>
<proteinExistence type="predicted"/>
<accession>H8ZEA5</accession>